<keyword evidence="2" id="KW-1185">Reference proteome</keyword>
<evidence type="ECO:0000313" key="2">
    <source>
        <dbReference type="Proteomes" id="UP001479606"/>
    </source>
</evidence>
<proteinExistence type="predicted"/>
<organism evidence="1 2">
    <name type="scientific">Hymenobacter segetis</name>
    <dbReference type="NCBI Taxonomy" id="2025509"/>
    <lineage>
        <taxon>Bacteria</taxon>
        <taxon>Pseudomonadati</taxon>
        <taxon>Bacteroidota</taxon>
        <taxon>Cytophagia</taxon>
        <taxon>Cytophagales</taxon>
        <taxon>Hymenobacteraceae</taxon>
        <taxon>Hymenobacter</taxon>
    </lineage>
</organism>
<gene>
    <name evidence="1" type="ORF">AAFH49_13470</name>
</gene>
<evidence type="ECO:0000313" key="1">
    <source>
        <dbReference type="EMBL" id="MEL5995223.1"/>
    </source>
</evidence>
<name>A0ABU9LZZ2_9BACT</name>
<dbReference type="PROSITE" id="PS51257">
    <property type="entry name" value="PROKAR_LIPOPROTEIN"/>
    <property type="match status" value="1"/>
</dbReference>
<protein>
    <recommendedName>
        <fullName evidence="3">Lipoprotein</fullName>
    </recommendedName>
</protein>
<dbReference type="RefSeq" id="WP_342298891.1">
    <property type="nucleotide sequence ID" value="NZ_JBCEVZ010000032.1"/>
</dbReference>
<accession>A0ABU9LZZ2</accession>
<dbReference type="Proteomes" id="UP001479606">
    <property type="component" value="Unassembled WGS sequence"/>
</dbReference>
<dbReference type="EMBL" id="JBCEVZ010000032">
    <property type="protein sequence ID" value="MEL5995223.1"/>
    <property type="molecule type" value="Genomic_DNA"/>
</dbReference>
<evidence type="ECO:0008006" key="3">
    <source>
        <dbReference type="Google" id="ProtNLM"/>
    </source>
</evidence>
<reference evidence="1 2" key="1">
    <citation type="journal article" date="2018" name="Arch. Microbiol.">
        <title>Hymenobacter segetis sp. nov., isolated from soil.</title>
        <authorList>
            <person name="Ten L.N."/>
            <person name="Lim S.J."/>
            <person name="Kim B.O."/>
            <person name="Kang I.K."/>
            <person name="Jung H.Y."/>
        </authorList>
    </citation>
    <scope>NUCLEOTIDE SEQUENCE [LARGE SCALE GENOMIC DNA]</scope>
    <source>
        <strain evidence="1 2">S7-3-11</strain>
    </source>
</reference>
<comment type="caution">
    <text evidence="1">The sequence shown here is derived from an EMBL/GenBank/DDBJ whole genome shotgun (WGS) entry which is preliminary data.</text>
</comment>
<sequence>MERKSGLLVCLLGGAAVSLACGCWWFETEAQLQHIYDQSEEAFVGQAIAAIAPHEPGRNRRFLGYDVLLRVTSRKKGLVRRDTVLVLQEESNCARPFVKDDTVNVFAHVIRHVQPLLQPGQEHYSYFDEQRQSFYRSGGAAVVKRDQQWAGRFPAITTNQCISFTNRHRLVPAFFRAKQDQ</sequence>